<feature type="domain" description="N-acetyltransferase" evidence="1">
    <location>
        <begin position="9"/>
        <end position="160"/>
    </location>
</feature>
<dbReference type="InterPro" id="IPR052564">
    <property type="entry name" value="N-acetyltrans/Recomb-assoc"/>
</dbReference>
<dbReference type="Proteomes" id="UP001154259">
    <property type="component" value="Unassembled WGS sequence"/>
</dbReference>
<dbReference type="GO" id="GO:0016747">
    <property type="term" value="F:acyltransferase activity, transferring groups other than amino-acyl groups"/>
    <property type="evidence" value="ECO:0007669"/>
    <property type="project" value="InterPro"/>
</dbReference>
<evidence type="ECO:0000313" key="3">
    <source>
        <dbReference type="EMBL" id="CAI3942738.1"/>
    </source>
</evidence>
<keyword evidence="5" id="KW-1185">Reference proteome</keyword>
<comment type="caution">
    <text evidence="2">The sequence shown here is derived from an EMBL/GenBank/DDBJ whole genome shotgun (WGS) entry which is preliminary data.</text>
</comment>
<dbReference type="SUPFAM" id="SSF55729">
    <property type="entry name" value="Acyl-CoA N-acyltransferases (Nat)"/>
    <property type="match status" value="1"/>
</dbReference>
<reference evidence="2" key="1">
    <citation type="submission" date="2022-10" db="EMBL/GenBank/DDBJ databases">
        <authorList>
            <person name="Botero Cardona J."/>
        </authorList>
    </citation>
    <scope>NUCLEOTIDE SEQUENCE</scope>
    <source>
        <strain evidence="2">LMG 31819</strain>
        <strain evidence="3">R-53529</strain>
    </source>
</reference>
<dbReference type="EMBL" id="CAMXCM010000002">
    <property type="protein sequence ID" value="CAI3940750.1"/>
    <property type="molecule type" value="Genomic_DNA"/>
</dbReference>
<dbReference type="Pfam" id="PF13673">
    <property type="entry name" value="Acetyltransf_10"/>
    <property type="match status" value="1"/>
</dbReference>
<dbReference type="InterPro" id="IPR000182">
    <property type="entry name" value="GNAT_dom"/>
</dbReference>
<dbReference type="CDD" id="cd04301">
    <property type="entry name" value="NAT_SF"/>
    <property type="match status" value="1"/>
</dbReference>
<sequence length="160" mass="18806">MPVIHNTKFTIRPLEADNSGLLIDLFVKSIHETANKDYSPEQIKAWSQINPEQWHNKFKELTTWVAITKENFIIGFISLQATHHIEMLYVHPTYQRIGVAAQLLKKLEDQEMIHHIKMLSTDASITAKPFFEKHQFTVVTHQHVYCRGQLLTNFQMKKYF</sequence>
<protein>
    <submittedName>
        <fullName evidence="2 3">Ribosomal protein S18 acetylase RimI and related acetyltransferases (RimI)</fullName>
    </submittedName>
</protein>
<dbReference type="PANTHER" id="PTHR43451:SF1">
    <property type="entry name" value="ACETYLTRANSFERASE"/>
    <property type="match status" value="1"/>
</dbReference>
<keyword evidence="2" id="KW-0689">Ribosomal protein</keyword>
<dbReference type="Proteomes" id="UP001154255">
    <property type="component" value="Unassembled WGS sequence"/>
</dbReference>
<keyword evidence="2" id="KW-0687">Ribonucleoprotein</keyword>
<dbReference type="EMBL" id="CAMXCS010000002">
    <property type="protein sequence ID" value="CAI3942738.1"/>
    <property type="molecule type" value="Genomic_DNA"/>
</dbReference>
<dbReference type="Gene3D" id="3.40.630.30">
    <property type="match status" value="1"/>
</dbReference>
<organism evidence="2 4">
    <name type="scientific">Commensalibacter communis</name>
    <dbReference type="NCBI Taxonomy" id="2972786"/>
    <lineage>
        <taxon>Bacteria</taxon>
        <taxon>Pseudomonadati</taxon>
        <taxon>Pseudomonadota</taxon>
        <taxon>Alphaproteobacteria</taxon>
        <taxon>Acetobacterales</taxon>
        <taxon>Acetobacteraceae</taxon>
    </lineage>
</organism>
<evidence type="ECO:0000313" key="4">
    <source>
        <dbReference type="Proteomes" id="UP001154255"/>
    </source>
</evidence>
<gene>
    <name evidence="3" type="ORF">R53529_LOCUS1216</name>
    <name evidence="2" type="ORF">R53530_LOCUS1218</name>
</gene>
<evidence type="ECO:0000313" key="5">
    <source>
        <dbReference type="Proteomes" id="UP001154259"/>
    </source>
</evidence>
<evidence type="ECO:0000313" key="2">
    <source>
        <dbReference type="EMBL" id="CAI3940750.1"/>
    </source>
</evidence>
<evidence type="ECO:0000259" key="1">
    <source>
        <dbReference type="PROSITE" id="PS51186"/>
    </source>
</evidence>
<dbReference type="InterPro" id="IPR016181">
    <property type="entry name" value="Acyl_CoA_acyltransferase"/>
</dbReference>
<dbReference type="AlphaFoldDB" id="A0A9W4X6U1"/>
<proteinExistence type="predicted"/>
<dbReference type="PANTHER" id="PTHR43451">
    <property type="entry name" value="ACETYLTRANSFERASE (GNAT) FAMILY PROTEIN"/>
    <property type="match status" value="1"/>
</dbReference>
<dbReference type="GO" id="GO:0005840">
    <property type="term" value="C:ribosome"/>
    <property type="evidence" value="ECO:0007669"/>
    <property type="project" value="UniProtKB-KW"/>
</dbReference>
<name>A0A9W4X6U1_9PROT</name>
<accession>A0A9W4X6U1</accession>
<dbReference type="PROSITE" id="PS51186">
    <property type="entry name" value="GNAT"/>
    <property type="match status" value="1"/>
</dbReference>